<organism evidence="2 3">
    <name type="scientific">Rhizobium herbae</name>
    <dbReference type="NCBI Taxonomy" id="508661"/>
    <lineage>
        <taxon>Bacteria</taxon>
        <taxon>Pseudomonadati</taxon>
        <taxon>Pseudomonadota</taxon>
        <taxon>Alphaproteobacteria</taxon>
        <taxon>Hyphomicrobiales</taxon>
        <taxon>Rhizobiaceae</taxon>
        <taxon>Rhizobium/Agrobacterium group</taxon>
        <taxon>Rhizobium</taxon>
    </lineage>
</organism>
<dbReference type="Proteomes" id="UP000757604">
    <property type="component" value="Unassembled WGS sequence"/>
</dbReference>
<sequence length="70" mass="7429">MANANKKHAGAGSQGKADGSGAMSETSDATLPPNTVLSNRDKAQHTKERGQDGKNIQTEQRQDHAANRRS</sequence>
<comment type="caution">
    <text evidence="2">The sequence shown here is derived from an EMBL/GenBank/DDBJ whole genome shotgun (WGS) entry which is preliminary data.</text>
</comment>
<feature type="compositionally biased region" description="Basic and acidic residues" evidence="1">
    <location>
        <begin position="39"/>
        <end position="52"/>
    </location>
</feature>
<feature type="compositionally biased region" description="Polar residues" evidence="1">
    <location>
        <begin position="23"/>
        <end position="38"/>
    </location>
</feature>
<name>A0ABS7H744_9HYPH</name>
<evidence type="ECO:0008006" key="4">
    <source>
        <dbReference type="Google" id="ProtNLM"/>
    </source>
</evidence>
<feature type="compositionally biased region" description="Basic and acidic residues" evidence="1">
    <location>
        <begin position="60"/>
        <end position="70"/>
    </location>
</feature>
<dbReference type="RefSeq" id="WP_220371063.1">
    <property type="nucleotide sequence ID" value="NZ_JAEUAO010000001.1"/>
</dbReference>
<protein>
    <recommendedName>
        <fullName evidence="4">DUF3606 domain-containing protein</fullName>
    </recommendedName>
</protein>
<reference evidence="2 3" key="1">
    <citation type="journal article" date="2021" name="MBio">
        <title>Poor Competitiveness of Bradyrhizobium in Pigeon Pea Root Colonization in Indian Soils.</title>
        <authorList>
            <person name="Chalasani D."/>
            <person name="Basu A."/>
            <person name="Pullabhotla S.V.S.R.N."/>
            <person name="Jorrin B."/>
            <person name="Neal A.L."/>
            <person name="Poole P.S."/>
            <person name="Podile A.R."/>
            <person name="Tkacz A."/>
        </authorList>
    </citation>
    <scope>NUCLEOTIDE SEQUENCE [LARGE SCALE GENOMIC DNA]</scope>
    <source>
        <strain evidence="2 3">HU44</strain>
    </source>
</reference>
<feature type="region of interest" description="Disordered" evidence="1">
    <location>
        <begin position="1"/>
        <end position="70"/>
    </location>
</feature>
<proteinExistence type="predicted"/>
<gene>
    <name evidence="2" type="ORF">JNB71_07030</name>
</gene>
<dbReference type="EMBL" id="JAEUAO010000001">
    <property type="protein sequence ID" value="MBW9063068.1"/>
    <property type="molecule type" value="Genomic_DNA"/>
</dbReference>
<evidence type="ECO:0000313" key="3">
    <source>
        <dbReference type="Proteomes" id="UP000757604"/>
    </source>
</evidence>
<evidence type="ECO:0000313" key="2">
    <source>
        <dbReference type="EMBL" id="MBW9063068.1"/>
    </source>
</evidence>
<keyword evidence="3" id="KW-1185">Reference proteome</keyword>
<accession>A0ABS7H744</accession>
<evidence type="ECO:0000256" key="1">
    <source>
        <dbReference type="SAM" id="MobiDB-lite"/>
    </source>
</evidence>